<reference evidence="7" key="1">
    <citation type="journal article" date="2021" name="Syst. Appl. Microbiol.">
        <title>Roseomonas hellenica sp. nov., isolated from roots of wild-growing Alkanna tinctoria.</title>
        <authorList>
            <person name="Rat A."/>
            <person name="Naranjo H.D."/>
            <person name="Lebbe L."/>
            <person name="Cnockaert M."/>
            <person name="Krigas N."/>
            <person name="Grigoriadou K."/>
            <person name="Maloupa E."/>
            <person name="Willems A."/>
        </authorList>
    </citation>
    <scope>NUCLEOTIDE SEQUENCE [LARGE SCALE GENOMIC DNA]</scope>
    <source>
        <strain evidence="7">LMG 31523</strain>
    </source>
</reference>
<keyword evidence="3" id="KW-0238">DNA-binding</keyword>
<feature type="domain" description="RNA polymerase sigma-70 region 2" evidence="5">
    <location>
        <begin position="29"/>
        <end position="95"/>
    </location>
</feature>
<evidence type="ECO:0000256" key="4">
    <source>
        <dbReference type="ARBA" id="ARBA00023163"/>
    </source>
</evidence>
<gene>
    <name evidence="6" type="ORF">GXW71_09975</name>
</gene>
<evidence type="ECO:0000256" key="2">
    <source>
        <dbReference type="ARBA" id="ARBA00023082"/>
    </source>
</evidence>
<protein>
    <submittedName>
        <fullName evidence="6">RNA polymerase subunit sigma</fullName>
    </submittedName>
</protein>
<proteinExistence type="predicted"/>
<dbReference type="Proteomes" id="UP001196870">
    <property type="component" value="Unassembled WGS sequence"/>
</dbReference>
<name>A0ABS5EWL2_9PROT</name>
<evidence type="ECO:0000259" key="5">
    <source>
        <dbReference type="Pfam" id="PF04542"/>
    </source>
</evidence>
<organism evidence="6 7">
    <name type="scientific">Plastoroseomonas hellenica</name>
    <dbReference type="NCBI Taxonomy" id="2687306"/>
    <lineage>
        <taxon>Bacteria</taxon>
        <taxon>Pseudomonadati</taxon>
        <taxon>Pseudomonadota</taxon>
        <taxon>Alphaproteobacteria</taxon>
        <taxon>Acetobacterales</taxon>
        <taxon>Acetobacteraceae</taxon>
        <taxon>Plastoroseomonas</taxon>
    </lineage>
</organism>
<dbReference type="InterPro" id="IPR039425">
    <property type="entry name" value="RNA_pol_sigma-70-like"/>
</dbReference>
<keyword evidence="4" id="KW-0804">Transcription</keyword>
<evidence type="ECO:0000313" key="7">
    <source>
        <dbReference type="Proteomes" id="UP001196870"/>
    </source>
</evidence>
<evidence type="ECO:0000256" key="1">
    <source>
        <dbReference type="ARBA" id="ARBA00023015"/>
    </source>
</evidence>
<comment type="caution">
    <text evidence="6">The sequence shown here is derived from an EMBL/GenBank/DDBJ whole genome shotgun (WGS) entry which is preliminary data.</text>
</comment>
<dbReference type="EMBL" id="JAAGBB010000010">
    <property type="protein sequence ID" value="MBR0664678.1"/>
    <property type="molecule type" value="Genomic_DNA"/>
</dbReference>
<dbReference type="PANTHER" id="PTHR43133:SF58">
    <property type="entry name" value="ECF RNA POLYMERASE SIGMA FACTOR SIGD"/>
    <property type="match status" value="1"/>
</dbReference>
<dbReference type="SUPFAM" id="SSF88946">
    <property type="entry name" value="Sigma2 domain of RNA polymerase sigma factors"/>
    <property type="match status" value="1"/>
</dbReference>
<dbReference type="PANTHER" id="PTHR43133">
    <property type="entry name" value="RNA POLYMERASE ECF-TYPE SIGMA FACTO"/>
    <property type="match status" value="1"/>
</dbReference>
<dbReference type="InterPro" id="IPR013325">
    <property type="entry name" value="RNA_pol_sigma_r2"/>
</dbReference>
<keyword evidence="2" id="KW-0731">Sigma factor</keyword>
<dbReference type="InterPro" id="IPR007627">
    <property type="entry name" value="RNA_pol_sigma70_r2"/>
</dbReference>
<dbReference type="Gene3D" id="1.10.1740.10">
    <property type="match status" value="1"/>
</dbReference>
<dbReference type="RefSeq" id="WP_211852346.1">
    <property type="nucleotide sequence ID" value="NZ_JAAGBB010000010.1"/>
</dbReference>
<keyword evidence="1" id="KW-0805">Transcription regulation</keyword>
<accession>A0ABS5EWL2</accession>
<dbReference type="Pfam" id="PF04542">
    <property type="entry name" value="Sigma70_r2"/>
    <property type="match status" value="1"/>
</dbReference>
<evidence type="ECO:0000256" key="3">
    <source>
        <dbReference type="ARBA" id="ARBA00023125"/>
    </source>
</evidence>
<keyword evidence="7" id="KW-1185">Reference proteome</keyword>
<evidence type="ECO:0000313" key="6">
    <source>
        <dbReference type="EMBL" id="MBR0664678.1"/>
    </source>
</evidence>
<sequence>MDRDDRNARWTALMSAAQDGDSGTYEQLLREILPFLRAIASQRVRDAAEAEDVVQDVLLTLHRVRATYHPARPFTAWMVAIAEQRSLDRLPRRARWPGRKMPTGAASNVAGRSAKEILAALVRQELHAATSGMTGSQATAPRLAELEELPLAEASPRSRLVVSALKGAMHWALLTLRKRFGAKEGPTST</sequence>